<dbReference type="AlphaFoldDB" id="A0A2U3EE31"/>
<evidence type="ECO:0000313" key="1">
    <source>
        <dbReference type="EMBL" id="PWI72769.1"/>
    </source>
</evidence>
<dbReference type="EMBL" id="LCWV01000005">
    <property type="protein sequence ID" value="PWI72769.1"/>
    <property type="molecule type" value="Genomic_DNA"/>
</dbReference>
<protein>
    <submittedName>
        <fullName evidence="1">Uncharacterized protein</fullName>
    </submittedName>
</protein>
<name>A0A2U3EE31_PURLI</name>
<gene>
    <name evidence="1" type="ORF">PCL_09784</name>
</gene>
<evidence type="ECO:0000313" key="2">
    <source>
        <dbReference type="Proteomes" id="UP000245956"/>
    </source>
</evidence>
<dbReference type="Proteomes" id="UP000245956">
    <property type="component" value="Unassembled WGS sequence"/>
</dbReference>
<accession>A0A2U3EE31</accession>
<sequence>MSRPMIRTGSTSCTRALSAPRTHRQLHSRAAAVNSDALLAAPPRLRHRRWPAQQDSSRRPRFMSSGQALHLKKREFIADKNMPPNWREEVEESLAKVDRAAAEEGLKANKSHLEDLEETLSRKTLKPDSPWGLAVYRTCYNDEAAWQEMKEDLEARPRESMEFYVDDGLFDRHQFVFMDDKARFDGATPYEIRGHFAKWAREELARHWAVQPVTEEMLQRDIDQLIDTAGTRYNVCMVVDDVSLLSLSKEALMGPLTMLVNRRLGPPVVESLEDEDDQHPDYADGWMHDRNEGYGGWVYSSTLEYVDTYDKLSDCNNWEEDWMFAYPSVVYDNMGLERSPAFWRDEIAAEMAKGATAGAQ</sequence>
<proteinExistence type="predicted"/>
<comment type="caution">
    <text evidence="1">The sequence shown here is derived from an EMBL/GenBank/DDBJ whole genome shotgun (WGS) entry which is preliminary data.</text>
</comment>
<organism evidence="1 2">
    <name type="scientific">Purpureocillium lilacinum</name>
    <name type="common">Paecilomyces lilacinus</name>
    <dbReference type="NCBI Taxonomy" id="33203"/>
    <lineage>
        <taxon>Eukaryota</taxon>
        <taxon>Fungi</taxon>
        <taxon>Dikarya</taxon>
        <taxon>Ascomycota</taxon>
        <taxon>Pezizomycotina</taxon>
        <taxon>Sordariomycetes</taxon>
        <taxon>Hypocreomycetidae</taxon>
        <taxon>Hypocreales</taxon>
        <taxon>Ophiocordycipitaceae</taxon>
        <taxon>Purpureocillium</taxon>
    </lineage>
</organism>
<reference evidence="1 2" key="1">
    <citation type="journal article" date="2016" name="Front. Microbiol.">
        <title>Genome and transcriptome sequences reveal the specific parasitism of the nematophagous Purpureocillium lilacinum 36-1.</title>
        <authorList>
            <person name="Xie J."/>
            <person name="Li S."/>
            <person name="Mo C."/>
            <person name="Xiao X."/>
            <person name="Peng D."/>
            <person name="Wang G."/>
            <person name="Xiao Y."/>
        </authorList>
    </citation>
    <scope>NUCLEOTIDE SEQUENCE [LARGE SCALE GENOMIC DNA]</scope>
    <source>
        <strain evidence="1 2">36-1</strain>
    </source>
</reference>